<dbReference type="AlphaFoldDB" id="A0A927N5N0"/>
<gene>
    <name evidence="2" type="ORF">HEB94_009432</name>
</gene>
<proteinExistence type="predicted"/>
<dbReference type="InterPro" id="IPR000073">
    <property type="entry name" value="AB_hydrolase_1"/>
</dbReference>
<sequence>MPGHSLLDLAEATDFQVIALNRPGYRGSERIPADGITFADNAEMLDRAIDMLWRRAPDQCPGVVVIAHSVGAAIAVHLAARHPHWPLLGVALNGLIDSPPQRFVDLFHGTPPGQPVTFTPEQRRGFMYGPNDTIDPDIIQRAEPSTEPAPREELLEINDRWPADAPGETARVTVPIHCALARFDVLWEMNRANIDTFTRRFTSAPSVETTVFPRSGHNIDHHRVGRELHLRQLAFAWQCAFDR</sequence>
<evidence type="ECO:0000313" key="2">
    <source>
        <dbReference type="EMBL" id="MBE1612584.1"/>
    </source>
</evidence>
<accession>A0A927N5N0</accession>
<name>A0A927N5N0_9ACTN</name>
<dbReference type="SUPFAM" id="SSF53474">
    <property type="entry name" value="alpha/beta-Hydrolases"/>
    <property type="match status" value="1"/>
</dbReference>
<dbReference type="Proteomes" id="UP000638648">
    <property type="component" value="Unassembled WGS sequence"/>
</dbReference>
<evidence type="ECO:0000259" key="1">
    <source>
        <dbReference type="Pfam" id="PF12697"/>
    </source>
</evidence>
<protein>
    <submittedName>
        <fullName evidence="2">Pimeloyl-ACP methyl ester carboxylesterase</fullName>
    </submittedName>
</protein>
<dbReference type="Gene3D" id="3.40.50.1820">
    <property type="entry name" value="alpha/beta hydrolase"/>
    <property type="match status" value="1"/>
</dbReference>
<dbReference type="EMBL" id="JADBEM010000001">
    <property type="protein sequence ID" value="MBE1612584.1"/>
    <property type="molecule type" value="Genomic_DNA"/>
</dbReference>
<reference evidence="2" key="1">
    <citation type="submission" date="2020-10" db="EMBL/GenBank/DDBJ databases">
        <title>Sequencing the genomes of 1000 actinobacteria strains.</title>
        <authorList>
            <person name="Klenk H.-P."/>
        </authorList>
    </citation>
    <scope>NUCLEOTIDE SEQUENCE</scope>
    <source>
        <strain evidence="2">DSM 45354</strain>
    </source>
</reference>
<keyword evidence="3" id="KW-1185">Reference proteome</keyword>
<comment type="caution">
    <text evidence="2">The sequence shown here is derived from an EMBL/GenBank/DDBJ whole genome shotgun (WGS) entry which is preliminary data.</text>
</comment>
<organism evidence="2 3">
    <name type="scientific">Actinopolymorpha pittospori</name>
    <dbReference type="NCBI Taxonomy" id="648752"/>
    <lineage>
        <taxon>Bacteria</taxon>
        <taxon>Bacillati</taxon>
        <taxon>Actinomycetota</taxon>
        <taxon>Actinomycetes</taxon>
        <taxon>Propionibacteriales</taxon>
        <taxon>Actinopolymorphaceae</taxon>
        <taxon>Actinopolymorpha</taxon>
    </lineage>
</organism>
<evidence type="ECO:0000313" key="3">
    <source>
        <dbReference type="Proteomes" id="UP000638648"/>
    </source>
</evidence>
<feature type="domain" description="AB hydrolase-1" evidence="1">
    <location>
        <begin position="7"/>
        <end position="220"/>
    </location>
</feature>
<dbReference type="Pfam" id="PF12697">
    <property type="entry name" value="Abhydrolase_6"/>
    <property type="match status" value="1"/>
</dbReference>
<dbReference type="InterPro" id="IPR029058">
    <property type="entry name" value="AB_hydrolase_fold"/>
</dbReference>
<dbReference type="GO" id="GO:0003824">
    <property type="term" value="F:catalytic activity"/>
    <property type="evidence" value="ECO:0007669"/>
    <property type="project" value="UniProtKB-ARBA"/>
</dbReference>